<dbReference type="InterPro" id="IPR027304">
    <property type="entry name" value="Trigger_fact/SurA_dom_sf"/>
</dbReference>
<dbReference type="Proteomes" id="UP000007517">
    <property type="component" value="Chromosome"/>
</dbReference>
<reference evidence="3" key="2">
    <citation type="submission" date="2012-02" db="EMBL/GenBank/DDBJ databases">
        <title>Complete genome sequence of Blastococcus saxobsidens strain DD2.</title>
        <authorList>
            <person name="Genoscope."/>
        </authorList>
    </citation>
    <scope>NUCLEOTIDE SEQUENCE [LARGE SCALE GENOMIC DNA]</scope>
    <source>
        <strain evidence="3">DD2</strain>
    </source>
</reference>
<dbReference type="EMBL" id="FO117623">
    <property type="protein sequence ID" value="CCG01733.1"/>
    <property type="molecule type" value="Genomic_DNA"/>
</dbReference>
<dbReference type="Pfam" id="PF13145">
    <property type="entry name" value="Rotamase_2"/>
    <property type="match status" value="1"/>
</dbReference>
<organism evidence="2 3">
    <name type="scientific">Blastococcus saxobsidens (strain DD2)</name>
    <dbReference type="NCBI Taxonomy" id="1146883"/>
    <lineage>
        <taxon>Bacteria</taxon>
        <taxon>Bacillati</taxon>
        <taxon>Actinomycetota</taxon>
        <taxon>Actinomycetes</taxon>
        <taxon>Geodermatophilales</taxon>
        <taxon>Geodermatophilaceae</taxon>
        <taxon>Blastococcus</taxon>
    </lineage>
</organism>
<gene>
    <name evidence="2" type="ordered locus">BLASA_0780</name>
</gene>
<dbReference type="InterPro" id="IPR050245">
    <property type="entry name" value="PrsA_foldase"/>
</dbReference>
<name>H6RSI2_BLASD</name>
<dbReference type="AlphaFoldDB" id="H6RSI2"/>
<evidence type="ECO:0000313" key="3">
    <source>
        <dbReference type="Proteomes" id="UP000007517"/>
    </source>
</evidence>
<evidence type="ECO:0000259" key="1">
    <source>
        <dbReference type="Pfam" id="PF13145"/>
    </source>
</evidence>
<dbReference type="GO" id="GO:0003755">
    <property type="term" value="F:peptidyl-prolyl cis-trans isomerase activity"/>
    <property type="evidence" value="ECO:0007669"/>
    <property type="project" value="InterPro"/>
</dbReference>
<dbReference type="InterPro" id="IPR000297">
    <property type="entry name" value="PPIase_PpiC"/>
</dbReference>
<proteinExistence type="predicted"/>
<keyword evidence="3" id="KW-1185">Reference proteome</keyword>
<dbReference type="PANTHER" id="PTHR47245">
    <property type="entry name" value="PEPTIDYLPROLYL ISOMERASE"/>
    <property type="match status" value="1"/>
</dbReference>
<dbReference type="SUPFAM" id="SSF109998">
    <property type="entry name" value="Triger factor/SurA peptide-binding domain-like"/>
    <property type="match status" value="1"/>
</dbReference>
<protein>
    <submittedName>
        <fullName evidence="2">Putative Chaperone</fullName>
    </submittedName>
</protein>
<dbReference type="Gene3D" id="1.10.4030.10">
    <property type="entry name" value="Porin chaperone SurA, peptide-binding domain"/>
    <property type="match status" value="1"/>
</dbReference>
<dbReference type="Pfam" id="PF13624">
    <property type="entry name" value="SurA_N_3"/>
    <property type="match status" value="1"/>
</dbReference>
<dbReference type="KEGG" id="bsd:BLASA_0780"/>
<sequence>MFLVAVALAGCRSAPDVAAYVGEEQISVDELQAEIDERLADELVAASAEGREDEFTRAVLGLLLEGAVHDAAAERYGVRVTDREVNRRIEELLGSDDPEAVYDRLAQQGVSRADVRENVRQQLVRREIAEAEGRAEGLDTAALRARYEEVREELAQVEFGYITVSDQVAADALVEQLTADPAAYAELAAGFPGQYTLPALERRAAAELPSALAEPLTAAAPGTAVAVPVPEVGGVVVGFRAGTVYPSFEELRPQLESEALEAVEAEVQPLLAEVRTDLGITVNPRYGVLEEGRLLPPGNGGVVRILEESAAASLPGVPSAD</sequence>
<feature type="domain" description="PpiC" evidence="1">
    <location>
        <begin position="140"/>
        <end position="250"/>
    </location>
</feature>
<dbReference type="STRING" id="1146883.BLASA_0780"/>
<dbReference type="HOGENOM" id="CLU_865143_0_0_11"/>
<evidence type="ECO:0000313" key="2">
    <source>
        <dbReference type="EMBL" id="CCG01733.1"/>
    </source>
</evidence>
<dbReference type="eggNOG" id="COG0760">
    <property type="taxonomic scope" value="Bacteria"/>
</dbReference>
<reference evidence="2 3" key="1">
    <citation type="journal article" date="2012" name="J. Bacteriol.">
        <title>Genome Sequence of Blastococcus saxobsidens DD2, a Stone-Inhabiting Bacterium.</title>
        <authorList>
            <person name="Chouaia B."/>
            <person name="Crotti E."/>
            <person name="Brusetti L."/>
            <person name="Daffonchio D."/>
            <person name="Essoussi I."/>
            <person name="Nouioui I."/>
            <person name="Sbissi I."/>
            <person name="Ghodhbane-Gtari F."/>
            <person name="Gtari M."/>
            <person name="Vacherie B."/>
            <person name="Barbe V."/>
            <person name="Medigue C."/>
            <person name="Gury J."/>
            <person name="Pujic P."/>
            <person name="Normand P."/>
        </authorList>
    </citation>
    <scope>NUCLEOTIDE SEQUENCE [LARGE SCALE GENOMIC DNA]</scope>
    <source>
        <strain evidence="2 3">DD2</strain>
    </source>
</reference>
<dbReference type="PANTHER" id="PTHR47245:SF2">
    <property type="entry name" value="PEPTIDYL-PROLYL CIS-TRANS ISOMERASE HP_0175-RELATED"/>
    <property type="match status" value="1"/>
</dbReference>
<accession>H6RSI2</accession>